<dbReference type="OrthoDB" id="353015at2"/>
<dbReference type="NCBIfam" id="NF033732">
    <property type="entry name" value="borfam95"/>
    <property type="match status" value="1"/>
</dbReference>
<dbReference type="Pfam" id="PF07268">
    <property type="entry name" value="EppA_BapA"/>
    <property type="match status" value="1"/>
</dbReference>
<sequence length="178" mass="20670">MRKALLLLFLFILSFSLNAFWSEENIAENYAKAKKSFSEKDFNLIKNRLDNYSFENEFDKSKFLSERVPEIRGELRKIKIKENSVLLDTLDIVGYLIKNKFITFVLGVPFGAGAINSLIEGYPKAIFDYLIQLDSDKIDYAEKYGDEARDNFRKSYKEDKITAVKQILKQILADLPKD</sequence>
<evidence type="ECO:0000313" key="2">
    <source>
        <dbReference type="EMBL" id="OJH14071.1"/>
    </source>
</evidence>
<protein>
    <submittedName>
        <fullName evidence="2">Uncharacterized protein</fullName>
    </submittedName>
</protein>
<proteinExistence type="predicted"/>
<gene>
    <name evidence="2" type="ORF">ER70_10855</name>
</gene>
<geneLocation type="plasmid" evidence="2">
    <name>unnamed</name>
</geneLocation>
<keyword evidence="2" id="KW-0614">Plasmid</keyword>
<dbReference type="EMBL" id="JNBW01000733">
    <property type="protein sequence ID" value="OJH14071.1"/>
    <property type="molecule type" value="Genomic_DNA"/>
</dbReference>
<name>A0A1L8Z8I0_BORBI</name>
<accession>A0A1L8Z8I0</accession>
<reference evidence="2" key="1">
    <citation type="journal article" date="2015" name="Microbiology">
        <title>Similarities in murine infection and immune response to Borrelia bissettii and Borrelia burgdorferi sensu stricto.</title>
        <authorList>
            <person name="Leydet B.F.Jr."/>
            <person name="Liang F.T."/>
        </authorList>
    </citation>
    <scope>NUCLEOTIDE SEQUENCE [LARGE SCALE GENOMIC DNA]</scope>
    <source>
        <strain evidence="2">CO275</strain>
        <plasmid evidence="2">unnamed</plasmid>
    </source>
</reference>
<keyword evidence="1" id="KW-0732">Signal</keyword>
<comment type="caution">
    <text evidence="2">The sequence shown here is derived from an EMBL/GenBank/DDBJ whole genome shotgun (WGS) entry which is preliminary data.</text>
</comment>
<evidence type="ECO:0000256" key="1">
    <source>
        <dbReference type="SAM" id="SignalP"/>
    </source>
</evidence>
<feature type="chain" id="PRO_5012408651" evidence="1">
    <location>
        <begin position="20"/>
        <end position="178"/>
    </location>
</feature>
<feature type="signal peptide" evidence="1">
    <location>
        <begin position="1"/>
        <end position="19"/>
    </location>
</feature>
<dbReference type="InterPro" id="IPR009894">
    <property type="entry name" value="EppA_BapA"/>
</dbReference>
<organism evidence="2">
    <name type="scientific">Borrelia bissettiae</name>
    <name type="common">Borreliella bissettiae</name>
    <dbReference type="NCBI Taxonomy" id="64897"/>
    <lineage>
        <taxon>Bacteria</taxon>
        <taxon>Pseudomonadati</taxon>
        <taxon>Spirochaetota</taxon>
        <taxon>Spirochaetia</taxon>
        <taxon>Spirochaetales</taxon>
        <taxon>Borreliaceae</taxon>
        <taxon>Borreliella</taxon>
    </lineage>
</organism>
<reference evidence="2" key="2">
    <citation type="submission" date="2015-07" db="EMBL/GenBank/DDBJ databases">
        <authorList>
            <person name="Noorani M."/>
        </authorList>
    </citation>
    <scope>NUCLEOTIDE SEQUENCE</scope>
    <source>
        <strain evidence="2">CO275</strain>
        <plasmid evidence="2">unnamed</plasmid>
    </source>
</reference>
<dbReference type="AlphaFoldDB" id="A0A1L8Z8I0"/>